<dbReference type="Ensembl" id="ENSRNOT00000066652.4">
    <property type="protein sequence ID" value="ENSRNOP00000101707.1"/>
    <property type="gene ID" value="ENSRNOG00000042706.4"/>
</dbReference>
<evidence type="ECO:0000313" key="2">
    <source>
        <dbReference type="Ensembl" id="ENSRNOP00000101707.1"/>
    </source>
</evidence>
<dbReference type="GeneTree" id="ENSGT01130000282439"/>
<organism evidence="2 3">
    <name type="scientific">Rattus norvegicus</name>
    <name type="common">Rat</name>
    <dbReference type="NCBI Taxonomy" id="10116"/>
    <lineage>
        <taxon>Eukaryota</taxon>
        <taxon>Metazoa</taxon>
        <taxon>Chordata</taxon>
        <taxon>Craniata</taxon>
        <taxon>Vertebrata</taxon>
        <taxon>Euteleostomi</taxon>
        <taxon>Mammalia</taxon>
        <taxon>Eutheria</taxon>
        <taxon>Euarchontoglires</taxon>
        <taxon>Glires</taxon>
        <taxon>Rodentia</taxon>
        <taxon>Myomorpha</taxon>
        <taxon>Muroidea</taxon>
        <taxon>Muridae</taxon>
        <taxon>Murinae</taxon>
        <taxon>Rattus</taxon>
    </lineage>
</organism>
<reference evidence="2" key="3">
    <citation type="submission" date="2025-09" db="UniProtKB">
        <authorList>
            <consortium name="Ensembl"/>
        </authorList>
    </citation>
    <scope>IDENTIFICATION</scope>
    <source>
        <strain evidence="2">Brown Norway</strain>
    </source>
</reference>
<sequence length="177" mass="19302">MRTNTEPPLPQDRPQATFRGLQGPLLDKPIPLPPAIKAEKRGSSVCNAQEQKSSSSLSSLENQLHVGSCHSAIIQKPLKIVCSTLGTPESTESLKKSTQSLEPKVCSISTLSNSGYEADEESSKDNLVNRKQTVRLTKRLAARVESSELFPVPHLSPFKNRRPARKGQCTQKSGGEK</sequence>
<reference evidence="2" key="1">
    <citation type="submission" date="2024-01" db="EMBL/GenBank/DDBJ databases">
        <title>GRCr8: a new rat reference genome assembly contstructed from accurate long reads and long range scaffolding.</title>
        <authorList>
            <person name="Doris P.A."/>
            <person name="Kalbfleisch T."/>
            <person name="Li K."/>
            <person name="Howe K."/>
            <person name="Wood J."/>
        </authorList>
    </citation>
    <scope>NUCLEOTIDE SEQUENCE [LARGE SCALE GENOMIC DNA]</scope>
    <source>
        <strain evidence="2">Brown Norway</strain>
    </source>
</reference>
<keyword evidence="3" id="KW-1185">Reference proteome</keyword>
<dbReference type="PANTHER" id="PTHR40139:SF1">
    <property type="entry name" value="PROTEIN TNT"/>
    <property type="match status" value="1"/>
</dbReference>
<dbReference type="PANTHER" id="PTHR40139">
    <property type="entry name" value="PROTEIN TNT"/>
    <property type="match status" value="1"/>
</dbReference>
<proteinExistence type="predicted"/>
<evidence type="ECO:0000313" key="3">
    <source>
        <dbReference type="Proteomes" id="UP000002494"/>
    </source>
</evidence>
<feature type="region of interest" description="Disordered" evidence="1">
    <location>
        <begin position="151"/>
        <end position="177"/>
    </location>
</feature>
<name>A0ABK0L9C6_RAT</name>
<dbReference type="Proteomes" id="UP000002494">
    <property type="component" value="Chromosome 1"/>
</dbReference>
<evidence type="ECO:0000256" key="1">
    <source>
        <dbReference type="SAM" id="MobiDB-lite"/>
    </source>
</evidence>
<reference evidence="2" key="2">
    <citation type="submission" date="2025-08" db="UniProtKB">
        <authorList>
            <consortium name="Ensembl"/>
        </authorList>
    </citation>
    <scope>IDENTIFICATION</scope>
    <source>
        <strain evidence="2">Brown Norway</strain>
    </source>
</reference>
<feature type="compositionally biased region" description="Polar residues" evidence="1">
    <location>
        <begin position="168"/>
        <end position="177"/>
    </location>
</feature>
<accession>A0ABK0L9C6</accession>
<feature type="region of interest" description="Disordered" evidence="1">
    <location>
        <begin position="1"/>
        <end position="59"/>
    </location>
</feature>
<dbReference type="InterPro" id="IPR031520">
    <property type="entry name" value="DUF4694"/>
</dbReference>
<protein>
    <submittedName>
        <fullName evidence="2">Similar to human chromosome 16 open reading frame 82</fullName>
    </submittedName>
</protein>
<dbReference type="GeneID" id="100271845"/>
<dbReference type="RGD" id="2304343">
    <property type="gene designation" value="C1h16orf82"/>
</dbReference>
<gene>
    <name evidence="2" type="primary">C1h16orf82</name>
</gene>
<dbReference type="Pfam" id="PF15765">
    <property type="entry name" value="DUF4694"/>
    <property type="match status" value="1"/>
</dbReference>